<sequence>MKDRQTHPAAYLCLDFAVSIPWALLDRDRSNNACGGRHDVELPERIRRAPLSSLENQHTPALLRNHFNCREMKAVVAARFGLVAVLLAARSTEGFILKKATKVLGGYALVKALEPKPPQMVGVMMPMPVMPIPEAMPPMMDDKPSPAAMMAMMNGMMMMMMDKKPAMKEPTMEMQTPTPSMDKMADMMKMMNNGGEGMKMTNGQVNMTPIMSPPVEPSERRVLAAVHALEHGHHHAIPRDIHIH</sequence>
<name>A0A1V9Y1H0_9ACAR</name>
<accession>A0A1V9Y1H0</accession>
<evidence type="ECO:0000313" key="1">
    <source>
        <dbReference type="EMBL" id="OQR79555.1"/>
    </source>
</evidence>
<reference evidence="1 2" key="1">
    <citation type="journal article" date="2017" name="Gigascience">
        <title>Draft genome of the honey bee ectoparasitic mite, Tropilaelaps mercedesae, is shaped by the parasitic life history.</title>
        <authorList>
            <person name="Dong X."/>
            <person name="Armstrong S.D."/>
            <person name="Xia D."/>
            <person name="Makepeace B.L."/>
            <person name="Darby A.C."/>
            <person name="Kadowaki T."/>
        </authorList>
    </citation>
    <scope>NUCLEOTIDE SEQUENCE [LARGE SCALE GENOMIC DNA]</scope>
    <source>
        <strain evidence="1">Wuxi-XJTLU</strain>
    </source>
</reference>
<gene>
    <name evidence="1" type="ORF">BIW11_05654</name>
</gene>
<comment type="caution">
    <text evidence="1">The sequence shown here is derived from an EMBL/GenBank/DDBJ whole genome shotgun (WGS) entry which is preliminary data.</text>
</comment>
<protein>
    <submittedName>
        <fullName evidence="1">Uncharacterized protein</fullName>
    </submittedName>
</protein>
<proteinExistence type="predicted"/>
<keyword evidence="2" id="KW-1185">Reference proteome</keyword>
<dbReference type="InParanoid" id="A0A1V9Y1H0"/>
<evidence type="ECO:0000313" key="2">
    <source>
        <dbReference type="Proteomes" id="UP000192247"/>
    </source>
</evidence>
<dbReference type="EMBL" id="MNPL01000959">
    <property type="protein sequence ID" value="OQR79555.1"/>
    <property type="molecule type" value="Genomic_DNA"/>
</dbReference>
<dbReference type="OrthoDB" id="10657402at2759"/>
<dbReference type="Proteomes" id="UP000192247">
    <property type="component" value="Unassembled WGS sequence"/>
</dbReference>
<dbReference type="AlphaFoldDB" id="A0A1V9Y1H0"/>
<organism evidence="1 2">
    <name type="scientific">Tropilaelaps mercedesae</name>
    <dbReference type="NCBI Taxonomy" id="418985"/>
    <lineage>
        <taxon>Eukaryota</taxon>
        <taxon>Metazoa</taxon>
        <taxon>Ecdysozoa</taxon>
        <taxon>Arthropoda</taxon>
        <taxon>Chelicerata</taxon>
        <taxon>Arachnida</taxon>
        <taxon>Acari</taxon>
        <taxon>Parasitiformes</taxon>
        <taxon>Mesostigmata</taxon>
        <taxon>Gamasina</taxon>
        <taxon>Dermanyssoidea</taxon>
        <taxon>Laelapidae</taxon>
        <taxon>Tropilaelaps</taxon>
    </lineage>
</organism>